<evidence type="ECO:0000313" key="2">
    <source>
        <dbReference type="Proteomes" id="UP001154322"/>
    </source>
</evidence>
<sequence>MNQPIIRVSNKKKRTWAKILLAFMSCAVLLIAGEFVYEYAAAQQAQKNYAPPGKLVDVGAFGMSAEAIRQLEDIWQAQQRDMLQLSSDSELIVAERSGHMVMHDELELVIDAIKRVIQNRASQAS</sequence>
<evidence type="ECO:0000313" key="1">
    <source>
        <dbReference type="EMBL" id="CAH8244023.1"/>
    </source>
</evidence>
<dbReference type="Proteomes" id="UP001154322">
    <property type="component" value="Unassembled WGS sequence"/>
</dbReference>
<proteinExistence type="predicted"/>
<keyword evidence="2" id="KW-1185">Reference proteome</keyword>
<evidence type="ECO:0008006" key="3">
    <source>
        <dbReference type="Google" id="ProtNLM"/>
    </source>
</evidence>
<accession>A0ABM9FXT2</accession>
<gene>
    <name evidence="1" type="ORF">WJ0W_001262</name>
</gene>
<name>A0ABM9FXT2_9BACL</name>
<reference evidence="1" key="1">
    <citation type="submission" date="2022-06" db="EMBL/GenBank/DDBJ databases">
        <authorList>
            <person name="Dietemann V."/>
            <person name="Ory F."/>
            <person name="Dainat B."/>
            <person name="Oberhansli S."/>
        </authorList>
    </citation>
    <scope>NUCLEOTIDE SEQUENCE</scope>
    <source>
        <strain evidence="1">Ena-SAMPLE-TAB-26-04-2022-14:26:32:270-5432</strain>
    </source>
</reference>
<dbReference type="EMBL" id="CALYLO010000001">
    <property type="protein sequence ID" value="CAH8244023.1"/>
    <property type="molecule type" value="Genomic_DNA"/>
</dbReference>
<dbReference type="RefSeq" id="WP_213429121.1">
    <property type="nucleotide sequence ID" value="NZ_AP031286.1"/>
</dbReference>
<organism evidence="1 2">
    <name type="scientific">Paenibacillus melissococcoides</name>
    <dbReference type="NCBI Taxonomy" id="2912268"/>
    <lineage>
        <taxon>Bacteria</taxon>
        <taxon>Bacillati</taxon>
        <taxon>Bacillota</taxon>
        <taxon>Bacilli</taxon>
        <taxon>Bacillales</taxon>
        <taxon>Paenibacillaceae</taxon>
        <taxon>Paenibacillus</taxon>
    </lineage>
</organism>
<protein>
    <recommendedName>
        <fullName evidence="3">Alpha/beta hydrolase</fullName>
    </recommendedName>
</protein>
<comment type="caution">
    <text evidence="1">The sequence shown here is derived from an EMBL/GenBank/DDBJ whole genome shotgun (WGS) entry which is preliminary data.</text>
</comment>